<evidence type="ECO:0000313" key="4">
    <source>
        <dbReference type="Proteomes" id="UP001150062"/>
    </source>
</evidence>
<dbReference type="SMART" id="SM00174">
    <property type="entry name" value="RHO"/>
    <property type="match status" value="1"/>
</dbReference>
<dbReference type="PROSITE" id="PS51421">
    <property type="entry name" value="RAS"/>
    <property type="match status" value="1"/>
</dbReference>
<keyword evidence="1" id="KW-0547">Nucleotide-binding</keyword>
<evidence type="ECO:0008006" key="5">
    <source>
        <dbReference type="Google" id="ProtNLM"/>
    </source>
</evidence>
<dbReference type="NCBIfam" id="TIGR00231">
    <property type="entry name" value="small_GTP"/>
    <property type="match status" value="1"/>
</dbReference>
<dbReference type="InterPro" id="IPR005225">
    <property type="entry name" value="Small_GTP-bd"/>
</dbReference>
<dbReference type="InterPro" id="IPR027417">
    <property type="entry name" value="P-loop_NTPase"/>
</dbReference>
<dbReference type="InterPro" id="IPR001806">
    <property type="entry name" value="Small_GTPase"/>
</dbReference>
<dbReference type="Gene3D" id="3.40.50.300">
    <property type="entry name" value="P-loop containing nucleotide triphosphate hydrolases"/>
    <property type="match status" value="1"/>
</dbReference>
<evidence type="ECO:0000256" key="2">
    <source>
        <dbReference type="ARBA" id="ARBA00023134"/>
    </source>
</evidence>
<dbReference type="PRINTS" id="PR00449">
    <property type="entry name" value="RASTRNSFRMNG"/>
</dbReference>
<dbReference type="SMART" id="SM00173">
    <property type="entry name" value="RAS"/>
    <property type="match status" value="1"/>
</dbReference>
<dbReference type="Pfam" id="PF00071">
    <property type="entry name" value="Ras"/>
    <property type="match status" value="1"/>
</dbReference>
<evidence type="ECO:0000256" key="1">
    <source>
        <dbReference type="ARBA" id="ARBA00022741"/>
    </source>
</evidence>
<keyword evidence="2" id="KW-0342">GTP-binding</keyword>
<dbReference type="PROSITE" id="PS51419">
    <property type="entry name" value="RAB"/>
    <property type="match status" value="1"/>
</dbReference>
<gene>
    <name evidence="3" type="ORF">M0813_10629</name>
</gene>
<dbReference type="PROSITE" id="PS51420">
    <property type="entry name" value="RHO"/>
    <property type="match status" value="1"/>
</dbReference>
<dbReference type="PANTHER" id="PTHR24072">
    <property type="entry name" value="RHO FAMILY GTPASE"/>
    <property type="match status" value="1"/>
</dbReference>
<organism evidence="3 4">
    <name type="scientific">Anaeramoeba flamelloides</name>
    <dbReference type="NCBI Taxonomy" id="1746091"/>
    <lineage>
        <taxon>Eukaryota</taxon>
        <taxon>Metamonada</taxon>
        <taxon>Anaeramoebidae</taxon>
        <taxon>Anaeramoeba</taxon>
    </lineage>
</organism>
<dbReference type="SMART" id="SM00176">
    <property type="entry name" value="RAN"/>
    <property type="match status" value="1"/>
</dbReference>
<reference evidence="3" key="1">
    <citation type="submission" date="2022-08" db="EMBL/GenBank/DDBJ databases">
        <title>Novel sulfate-reducing endosymbionts in the free-living metamonad Anaeramoeba.</title>
        <authorList>
            <person name="Jerlstrom-Hultqvist J."/>
            <person name="Cepicka I."/>
            <person name="Gallot-Lavallee L."/>
            <person name="Salas-Leiva D."/>
            <person name="Curtis B.A."/>
            <person name="Zahonova K."/>
            <person name="Pipaliya S."/>
            <person name="Dacks J."/>
            <person name="Roger A.J."/>
        </authorList>
    </citation>
    <scope>NUCLEOTIDE SEQUENCE</scope>
    <source>
        <strain evidence="3">Schooner1</strain>
    </source>
</reference>
<dbReference type="SUPFAM" id="SSF52540">
    <property type="entry name" value="P-loop containing nucleoside triphosphate hydrolases"/>
    <property type="match status" value="1"/>
</dbReference>
<dbReference type="SMART" id="SM00175">
    <property type="entry name" value="RAB"/>
    <property type="match status" value="1"/>
</dbReference>
<sequence length="215" mass="24288">MNFFNQKKGDFTIPFLVSGHPLNMGHIRKLKLVVVGDGAVGKTCALMSYSKNEFPKQYVPTVFDNYSTTVYVGGKPVILTLWDTAGQEDYDRLRPLSYPGTDVFLLMFSVVSQTSMENIRIKWLKEIKHHCENTPFILVGTKIDLRNDQGYLQQQGITPLTVEQGQKLANEIGAENYCEFSALTQENLKGTFDEAIKCVLYPKKPPTKNKICIIL</sequence>
<dbReference type="Proteomes" id="UP001150062">
    <property type="component" value="Unassembled WGS sequence"/>
</dbReference>
<accession>A0ABQ8X4M7</accession>
<dbReference type="InterPro" id="IPR003578">
    <property type="entry name" value="Small_GTPase_Rho"/>
</dbReference>
<dbReference type="CDD" id="cd00157">
    <property type="entry name" value="Rho"/>
    <property type="match status" value="1"/>
</dbReference>
<protein>
    <recommendedName>
        <fullName evidence="5">Rho GTPase</fullName>
    </recommendedName>
</protein>
<proteinExistence type="predicted"/>
<evidence type="ECO:0000313" key="3">
    <source>
        <dbReference type="EMBL" id="KAJ6226623.1"/>
    </source>
</evidence>
<comment type="caution">
    <text evidence="3">The sequence shown here is derived from an EMBL/GenBank/DDBJ whole genome shotgun (WGS) entry which is preliminary data.</text>
</comment>
<keyword evidence="4" id="KW-1185">Reference proteome</keyword>
<dbReference type="EMBL" id="JAOAOG010000341">
    <property type="protein sequence ID" value="KAJ6226623.1"/>
    <property type="molecule type" value="Genomic_DNA"/>
</dbReference>
<name>A0ABQ8X4M7_9EUKA</name>